<reference evidence="1 2" key="1">
    <citation type="journal article" date="2019" name="Emerg. Microbes Infect.">
        <title>Comprehensive subspecies identification of 175 nontuberculous mycobacteria species based on 7547 genomic profiles.</title>
        <authorList>
            <person name="Matsumoto Y."/>
            <person name="Kinjo T."/>
            <person name="Motooka D."/>
            <person name="Nabeya D."/>
            <person name="Jung N."/>
            <person name="Uechi K."/>
            <person name="Horii T."/>
            <person name="Iida T."/>
            <person name="Fujita J."/>
            <person name="Nakamura S."/>
        </authorList>
    </citation>
    <scope>NUCLEOTIDE SEQUENCE [LARGE SCALE GENOMIC DNA]</scope>
    <source>
        <strain evidence="1 2">JCM 13571</strain>
    </source>
</reference>
<dbReference type="PANTHER" id="PTHR39456">
    <property type="entry name" value="METAL-DEPENDENT HYDROLASE"/>
    <property type="match status" value="1"/>
</dbReference>
<dbReference type="EMBL" id="AP022609">
    <property type="protein sequence ID" value="BBZ23736.1"/>
    <property type="molecule type" value="Genomic_DNA"/>
</dbReference>
<dbReference type="OrthoDB" id="4760165at2"/>
<dbReference type="Proteomes" id="UP000467260">
    <property type="component" value="Chromosome"/>
</dbReference>
<dbReference type="RefSeq" id="WP_085137614.1">
    <property type="nucleotide sequence ID" value="NZ_AP022609.1"/>
</dbReference>
<dbReference type="PANTHER" id="PTHR39456:SF1">
    <property type="entry name" value="METAL-DEPENDENT HYDROLASE"/>
    <property type="match status" value="1"/>
</dbReference>
<dbReference type="Pfam" id="PF10118">
    <property type="entry name" value="Metal_hydrol"/>
    <property type="match status" value="1"/>
</dbReference>
<protein>
    <submittedName>
        <fullName evidence="1">Uncharacterized protein</fullName>
    </submittedName>
</protein>
<organism evidence="1 2">
    <name type="scientific">Mycolicibacter hiberniae</name>
    <dbReference type="NCBI Taxonomy" id="29314"/>
    <lineage>
        <taxon>Bacteria</taxon>
        <taxon>Bacillati</taxon>
        <taxon>Actinomycetota</taxon>
        <taxon>Actinomycetes</taxon>
        <taxon>Mycobacteriales</taxon>
        <taxon>Mycobacteriaceae</taxon>
        <taxon>Mycolicibacter</taxon>
    </lineage>
</organism>
<evidence type="ECO:0000313" key="1">
    <source>
        <dbReference type="EMBL" id="BBZ23736.1"/>
    </source>
</evidence>
<dbReference type="KEGG" id="mhib:MHIB_21540"/>
<name>A0A7I7X236_9MYCO</name>
<dbReference type="InterPro" id="IPR016516">
    <property type="entry name" value="UCP07580"/>
</dbReference>
<keyword evidence="2" id="KW-1185">Reference proteome</keyword>
<dbReference type="PIRSF" id="PIRSF007580">
    <property type="entry name" value="UCP07580"/>
    <property type="match status" value="1"/>
</dbReference>
<dbReference type="SUPFAM" id="SSF47240">
    <property type="entry name" value="Ferritin-like"/>
    <property type="match status" value="1"/>
</dbReference>
<proteinExistence type="predicted"/>
<dbReference type="AlphaFoldDB" id="A0A7I7X236"/>
<sequence>MSPNDNRHPAVQPRRIRFNYPVAALDRHFVQGDLVMSHVIAHLSAVFPEGEDFFIRSVRRYADQITDPDLKEQVKGFIGQEVTHGREHRALNERLQEMGYPTSKVDRLVNRRQKVIERRFSPLTCLAITAALEHFTAVFAETLLSDERAQAGLGTSEVRSMLLWHAIEESEHRSVAFDVYRAVGGDETRRIRTMRIIRFSFPLAVLANTLISLFGDRAAYNPVRLVRSFAALRHSPFLTRTVVGRLGEYLRPGFHPDDHDNTALLEHWEAELFGEQGSLVDHLS</sequence>
<gene>
    <name evidence="1" type="ORF">MHIB_21540</name>
</gene>
<accession>A0A7I7X236</accession>
<dbReference type="InterPro" id="IPR009078">
    <property type="entry name" value="Ferritin-like_SF"/>
</dbReference>
<evidence type="ECO:0000313" key="2">
    <source>
        <dbReference type="Proteomes" id="UP000467260"/>
    </source>
</evidence>